<dbReference type="InterPro" id="IPR052031">
    <property type="entry name" value="Membrane_Transporter-Flippase"/>
</dbReference>
<evidence type="ECO:0000256" key="7">
    <source>
        <dbReference type="SAM" id="Phobius"/>
    </source>
</evidence>
<dbReference type="Proteomes" id="UP000253208">
    <property type="component" value="Unassembled WGS sequence"/>
</dbReference>
<dbReference type="GO" id="GO:0042910">
    <property type="term" value="F:xenobiotic transmembrane transporter activity"/>
    <property type="evidence" value="ECO:0007669"/>
    <property type="project" value="InterPro"/>
</dbReference>
<feature type="transmembrane region" description="Helical" evidence="7">
    <location>
        <begin position="171"/>
        <end position="194"/>
    </location>
</feature>
<evidence type="ECO:0000313" key="8">
    <source>
        <dbReference type="EMBL" id="RCH46507.1"/>
    </source>
</evidence>
<dbReference type="EMBL" id="PSQG01000001">
    <property type="protein sequence ID" value="RCH46507.1"/>
    <property type="molecule type" value="Genomic_DNA"/>
</dbReference>
<name>A0A367G733_9FIRM</name>
<feature type="transmembrane region" description="Helical" evidence="7">
    <location>
        <begin position="284"/>
        <end position="303"/>
    </location>
</feature>
<proteinExistence type="predicted"/>
<dbReference type="Pfam" id="PF01554">
    <property type="entry name" value="MatE"/>
    <property type="match status" value="2"/>
</dbReference>
<dbReference type="InterPro" id="IPR002528">
    <property type="entry name" value="MATE_fam"/>
</dbReference>
<feature type="transmembrane region" description="Helical" evidence="7">
    <location>
        <begin position="139"/>
        <end position="164"/>
    </location>
</feature>
<keyword evidence="4 7" id="KW-0812">Transmembrane</keyword>
<evidence type="ECO:0000256" key="3">
    <source>
        <dbReference type="ARBA" id="ARBA00022475"/>
    </source>
</evidence>
<keyword evidence="6 7" id="KW-0472">Membrane</keyword>
<dbReference type="GO" id="GO:0015297">
    <property type="term" value="F:antiporter activity"/>
    <property type="evidence" value="ECO:0007669"/>
    <property type="project" value="InterPro"/>
</dbReference>
<feature type="transmembrane region" description="Helical" evidence="7">
    <location>
        <begin position="387"/>
        <end position="411"/>
    </location>
</feature>
<evidence type="ECO:0000313" key="9">
    <source>
        <dbReference type="Proteomes" id="UP000253208"/>
    </source>
</evidence>
<comment type="caution">
    <text evidence="8">The sequence shown here is derived from an EMBL/GenBank/DDBJ whole genome shotgun (WGS) entry which is preliminary data.</text>
</comment>
<dbReference type="PIRSF" id="PIRSF006603">
    <property type="entry name" value="DinF"/>
    <property type="match status" value="1"/>
</dbReference>
<dbReference type="GO" id="GO:0005886">
    <property type="term" value="C:plasma membrane"/>
    <property type="evidence" value="ECO:0007669"/>
    <property type="project" value="UniProtKB-SubCell"/>
</dbReference>
<feature type="transmembrane region" description="Helical" evidence="7">
    <location>
        <begin position="200"/>
        <end position="219"/>
    </location>
</feature>
<keyword evidence="3" id="KW-1003">Cell membrane</keyword>
<feature type="transmembrane region" description="Helical" evidence="7">
    <location>
        <begin position="324"/>
        <end position="349"/>
    </location>
</feature>
<keyword evidence="5 7" id="KW-1133">Transmembrane helix</keyword>
<dbReference type="AlphaFoldDB" id="A0A367G733"/>
<feature type="transmembrane region" description="Helical" evidence="7">
    <location>
        <begin position="361"/>
        <end position="380"/>
    </location>
</feature>
<sequence>MKLTKDKTNDMTVGNPVSLIIRFMIPMCLGNIFQQFYNIADSIVAGQFLGVDALAAIGSTGSLMFFVTGWLNGLSSGFAILVSQWFGAKQYDKMRHYVAMSIYLAAAFAIVMTIGFEALNEPILRLMNSPEDLMGSVKGYMGIIYAGLIVTAAYNSLAAFLRALGDSKSPLYFLIISAVINVFLDILFIVKIGMGVEGCAYATVIAQAISAVCCLIYIIKKFPILHLKKENFEVSFTSFRYLLALGIPMGLQFSITAIGTIIVQGAVNIYGSVYMAGFSAAGKIQNIIATVFVAFGATMATYVGQNRGAGKMDRVKAGMKYTQIMVLIWSVITMIIMFFFGKYMTWLFIDKSQTDVINVSVTYFHTVFWAYPFLGSIFLYRNGLQGLGYGLVPMLGGVFELAARSAIVMFIAGKTSFAGVCLADPAAWIAALIPLIPYYIYVMKKWSRGKKETAA</sequence>
<protein>
    <submittedName>
        <fullName evidence="8">MATE family efflux transporter</fullName>
    </submittedName>
</protein>
<evidence type="ECO:0000256" key="2">
    <source>
        <dbReference type="ARBA" id="ARBA00022448"/>
    </source>
</evidence>
<dbReference type="InterPro" id="IPR048279">
    <property type="entry name" value="MdtK-like"/>
</dbReference>
<reference evidence="8 9" key="1">
    <citation type="submission" date="2018-02" db="EMBL/GenBank/DDBJ databases">
        <title>Complete genome sequencing of Faecalibacterium prausnitzii strains isolated from the human gut.</title>
        <authorList>
            <person name="Fitzgerald B.C."/>
            <person name="Shkoporov A.N."/>
            <person name="Ross P.R."/>
            <person name="Hill C."/>
        </authorList>
    </citation>
    <scope>NUCLEOTIDE SEQUENCE [LARGE SCALE GENOMIC DNA]</scope>
    <source>
        <strain evidence="8 9">APC942/31-1</strain>
    </source>
</reference>
<dbReference type="PANTHER" id="PTHR43549:SF3">
    <property type="entry name" value="MULTIDRUG RESISTANCE PROTEIN YPNP-RELATED"/>
    <property type="match status" value="1"/>
</dbReference>
<organism evidence="8 9">
    <name type="scientific">Blautia obeum</name>
    <dbReference type="NCBI Taxonomy" id="40520"/>
    <lineage>
        <taxon>Bacteria</taxon>
        <taxon>Bacillati</taxon>
        <taxon>Bacillota</taxon>
        <taxon>Clostridia</taxon>
        <taxon>Lachnospirales</taxon>
        <taxon>Lachnospiraceae</taxon>
        <taxon>Blautia</taxon>
    </lineage>
</organism>
<feature type="transmembrane region" description="Helical" evidence="7">
    <location>
        <begin position="53"/>
        <end position="86"/>
    </location>
</feature>
<feature type="transmembrane region" description="Helical" evidence="7">
    <location>
        <begin position="417"/>
        <end position="441"/>
    </location>
</feature>
<evidence type="ECO:0000256" key="6">
    <source>
        <dbReference type="ARBA" id="ARBA00023136"/>
    </source>
</evidence>
<dbReference type="CDD" id="cd13138">
    <property type="entry name" value="MATE_yoeA_like"/>
    <property type="match status" value="1"/>
</dbReference>
<gene>
    <name evidence="8" type="ORF">C4886_00800</name>
</gene>
<dbReference type="PANTHER" id="PTHR43549">
    <property type="entry name" value="MULTIDRUG RESISTANCE PROTEIN YPNP-RELATED"/>
    <property type="match status" value="1"/>
</dbReference>
<dbReference type="NCBIfam" id="TIGR00797">
    <property type="entry name" value="matE"/>
    <property type="match status" value="1"/>
</dbReference>
<accession>A0A367G733</accession>
<feature type="transmembrane region" description="Helical" evidence="7">
    <location>
        <begin position="12"/>
        <end position="33"/>
    </location>
</feature>
<evidence type="ECO:0000256" key="5">
    <source>
        <dbReference type="ARBA" id="ARBA00022989"/>
    </source>
</evidence>
<feature type="transmembrane region" description="Helical" evidence="7">
    <location>
        <begin position="239"/>
        <end position="264"/>
    </location>
</feature>
<keyword evidence="2" id="KW-0813">Transport</keyword>
<evidence type="ECO:0000256" key="4">
    <source>
        <dbReference type="ARBA" id="ARBA00022692"/>
    </source>
</evidence>
<feature type="transmembrane region" description="Helical" evidence="7">
    <location>
        <begin position="98"/>
        <end position="119"/>
    </location>
</feature>
<evidence type="ECO:0000256" key="1">
    <source>
        <dbReference type="ARBA" id="ARBA00004651"/>
    </source>
</evidence>
<comment type="subcellular location">
    <subcellularLocation>
        <location evidence="1">Cell membrane</location>
        <topology evidence="1">Multi-pass membrane protein</topology>
    </subcellularLocation>
</comment>